<dbReference type="EMBL" id="NJBN01000003">
    <property type="protein sequence ID" value="TKJ41065.1"/>
    <property type="molecule type" value="Genomic_DNA"/>
</dbReference>
<feature type="signal peptide" evidence="1">
    <location>
        <begin position="1"/>
        <end position="16"/>
    </location>
</feature>
<dbReference type="PANTHER" id="PTHR42754:SF1">
    <property type="entry name" value="LIPOPROTEIN"/>
    <property type="match status" value="1"/>
</dbReference>
<dbReference type="NCBIfam" id="TIGR04183">
    <property type="entry name" value="Por_Secre_tail"/>
    <property type="match status" value="1"/>
</dbReference>
<feature type="chain" id="PRO_5022233112" description="Secretion system C-terminal sorting domain-containing protein" evidence="1">
    <location>
        <begin position="17"/>
        <end position="481"/>
    </location>
</feature>
<dbReference type="PANTHER" id="PTHR42754">
    <property type="entry name" value="ENDOGLUCANASE"/>
    <property type="match status" value="1"/>
</dbReference>
<comment type="caution">
    <text evidence="3">The sequence shown here is derived from an EMBL/GenBank/DDBJ whole genome shotgun (WGS) entry which is preliminary data.</text>
</comment>
<dbReference type="AlphaFoldDB" id="A0A532V1I8"/>
<feature type="domain" description="Secretion system C-terminal sorting" evidence="2">
    <location>
        <begin position="403"/>
        <end position="478"/>
    </location>
</feature>
<dbReference type="Pfam" id="PF18962">
    <property type="entry name" value="Por_Secre_tail"/>
    <property type="match status" value="1"/>
</dbReference>
<keyword evidence="1" id="KW-0732">Signal</keyword>
<dbReference type="InterPro" id="IPR011047">
    <property type="entry name" value="Quinoprotein_ADH-like_sf"/>
</dbReference>
<evidence type="ECO:0000313" key="3">
    <source>
        <dbReference type="EMBL" id="TKJ41065.1"/>
    </source>
</evidence>
<proteinExistence type="predicted"/>
<sequence length="481" mass="51185">MLSIITFACFSSATFAQPATSWTQTFGGSSVDLGKSVQQTTDGGFIIAGETVSYGAGGYDVYLVKTDASGNEQWSQTFGGNLNDYGYSVQQTSDGGYIIAGGTISYGAGMYDIYLIKTDASGNERWSQPFGGSDFEQGYSVQQTSDGGYIVVGGSASFGAGSDDVYLIKTDASGNQQWSQTFGGSFSDWGHSVQQTSDGGYIIAGITWSYGAGNWDVYLIKTDALGTEQWSQVFGGGEYDYGYYVQQVGYNGYIIAGSSSSNGTAGGQDVYLIKTDAAGIEQWSQTFGGNDSDEGMSVQQTNDGGYIIAGSSSSNGTAGNQDVYLIKTNVAGIEQWSQTFGGNDSDEGMSVQQTSDGGYIIAGRTESFGSGSSDIWLIRLDSETGMIELDLQQPLTYSLFPAYPNPCNPSTLIRFEMPMAGDVQIQVYDLQGNLVTVLADNWLTPGTYQVPFRGDNLPSGIYFARLTAGDFTTTQKLVLMK</sequence>
<dbReference type="Proteomes" id="UP000319619">
    <property type="component" value="Unassembled WGS sequence"/>
</dbReference>
<evidence type="ECO:0000256" key="1">
    <source>
        <dbReference type="SAM" id="SignalP"/>
    </source>
</evidence>
<dbReference type="InterPro" id="IPR026444">
    <property type="entry name" value="Secre_tail"/>
</dbReference>
<protein>
    <recommendedName>
        <fullName evidence="2">Secretion system C-terminal sorting domain-containing protein</fullName>
    </recommendedName>
</protein>
<name>A0A532V1I8_UNCL8</name>
<reference evidence="3 4" key="1">
    <citation type="submission" date="2017-06" db="EMBL/GenBank/DDBJ databases">
        <title>Novel microbial phyla capable of carbon fixation and sulfur reduction in deep-sea sediments.</title>
        <authorList>
            <person name="Huang J."/>
            <person name="Baker B."/>
            <person name="Wang Y."/>
        </authorList>
    </citation>
    <scope>NUCLEOTIDE SEQUENCE [LARGE SCALE GENOMIC DNA]</scope>
    <source>
        <strain evidence="3">B3_LCP</strain>
    </source>
</reference>
<gene>
    <name evidence="3" type="ORF">CEE37_05205</name>
</gene>
<dbReference type="Gene3D" id="2.60.40.4070">
    <property type="match status" value="1"/>
</dbReference>
<evidence type="ECO:0000259" key="2">
    <source>
        <dbReference type="Pfam" id="PF18962"/>
    </source>
</evidence>
<dbReference type="SUPFAM" id="SSF50998">
    <property type="entry name" value="Quinoprotein alcohol dehydrogenase-like"/>
    <property type="match status" value="1"/>
</dbReference>
<accession>A0A532V1I8</accession>
<evidence type="ECO:0000313" key="4">
    <source>
        <dbReference type="Proteomes" id="UP000319619"/>
    </source>
</evidence>
<organism evidence="3 4">
    <name type="scientific">candidate division LCP-89 bacterium B3_LCP</name>
    <dbReference type="NCBI Taxonomy" id="2012998"/>
    <lineage>
        <taxon>Bacteria</taxon>
        <taxon>Pseudomonadati</taxon>
        <taxon>Bacteria division LCP-89</taxon>
    </lineage>
</organism>